<comment type="caution">
    <text evidence="1">The sequence shown here is derived from an EMBL/GenBank/DDBJ whole genome shotgun (WGS) entry which is preliminary data.</text>
</comment>
<dbReference type="Proteomes" id="UP000241587">
    <property type="component" value="Unassembled WGS sequence"/>
</dbReference>
<organism evidence="1 2">
    <name type="scientific">Fusarium culmorum</name>
    <dbReference type="NCBI Taxonomy" id="5516"/>
    <lineage>
        <taxon>Eukaryota</taxon>
        <taxon>Fungi</taxon>
        <taxon>Dikarya</taxon>
        <taxon>Ascomycota</taxon>
        <taxon>Pezizomycotina</taxon>
        <taxon>Sordariomycetes</taxon>
        <taxon>Hypocreomycetidae</taxon>
        <taxon>Hypocreales</taxon>
        <taxon>Nectriaceae</taxon>
        <taxon>Fusarium</taxon>
    </lineage>
</organism>
<evidence type="ECO:0000313" key="2">
    <source>
        <dbReference type="Proteomes" id="UP000241587"/>
    </source>
</evidence>
<sequence>MDPQVREICSHCRTFSNKIHTIPRPQFPFLPFCPFPSLDLFFHVDGKYALFAMGLFKRLVFLAALFCNGVAAQSFASVLTEAPQCAVSHDPSDRNRNEYADG</sequence>
<accession>A0A2T4GR28</accession>
<dbReference type="AlphaFoldDB" id="A0A2T4GR28"/>
<proteinExistence type="predicted"/>
<reference evidence="1 2" key="1">
    <citation type="submission" date="2018-02" db="EMBL/GenBank/DDBJ databases">
        <title>Fusarium culmorum secondary metabolites in fungal-bacterial-plant interactions.</title>
        <authorList>
            <person name="Schmidt R."/>
        </authorList>
    </citation>
    <scope>NUCLEOTIDE SEQUENCE [LARGE SCALE GENOMIC DNA]</scope>
    <source>
        <strain evidence="1 2">PV</strain>
    </source>
</reference>
<protein>
    <submittedName>
        <fullName evidence="1">Uncharacterized protein</fullName>
    </submittedName>
</protein>
<evidence type="ECO:0000313" key="1">
    <source>
        <dbReference type="EMBL" id="PTD06003.1"/>
    </source>
</evidence>
<name>A0A2T4GR28_FUSCU</name>
<gene>
    <name evidence="1" type="ORF">FCULG_00000141</name>
</gene>
<dbReference type="EMBL" id="PVEM01000012">
    <property type="protein sequence ID" value="PTD06003.1"/>
    <property type="molecule type" value="Genomic_DNA"/>
</dbReference>
<keyword evidence="2" id="KW-1185">Reference proteome</keyword>